<dbReference type="RefSeq" id="WP_154326961.1">
    <property type="nucleotide sequence ID" value="NZ_CP045696.1"/>
</dbReference>
<protein>
    <recommendedName>
        <fullName evidence="4">SGNH/GDSL hydrolase family protein</fullName>
    </recommendedName>
</protein>
<dbReference type="AlphaFoldDB" id="A0A6L5XA06"/>
<name>A0A6L5XA06_9BACT</name>
<evidence type="ECO:0000313" key="3">
    <source>
        <dbReference type="Proteomes" id="UP000483362"/>
    </source>
</evidence>
<organism evidence="2 3">
    <name type="scientific">Sodaliphilus pleomorphus</name>
    <dbReference type="NCBI Taxonomy" id="2606626"/>
    <lineage>
        <taxon>Bacteria</taxon>
        <taxon>Pseudomonadati</taxon>
        <taxon>Bacteroidota</taxon>
        <taxon>Bacteroidia</taxon>
        <taxon>Bacteroidales</taxon>
        <taxon>Muribaculaceae</taxon>
        <taxon>Sodaliphilus</taxon>
    </lineage>
</organism>
<dbReference type="Proteomes" id="UP000483362">
    <property type="component" value="Unassembled WGS sequence"/>
</dbReference>
<sequence length="328" mass="37448">MRRFIGTFLIMLAVIAACDQALGPVLGDAYSRVHRDEIGKLNYIADSARADIVILGSSRALHHYVPRIITDSTGMSCYNCGIEGSNIFLNYALLRALLQRYRPRVVVYELQYGYDAMRHSQANNPVNKIRPMRQLRCRDSMLADIDPMERVRMLSGIYPYNSLIAEIWLASHRSDSPYNNKLADNGYVPQFGVIKPQHEPYPKFTRELDAKKMSYLKKLVEQCQSRLIVVTSPYFDPQPDMLSVHKPVVDLCKAHHVPYIYLAQDPNLVGKAPCWDDAGHLNDRGARIFTREMIHRAKKARPQLLAPAGNKHSTTTIYNNTTTWRKKT</sequence>
<evidence type="ECO:0000313" key="2">
    <source>
        <dbReference type="EMBL" id="MSS16467.1"/>
    </source>
</evidence>
<accession>A0A6L5XA06</accession>
<comment type="caution">
    <text evidence="2">The sequence shown here is derived from an EMBL/GenBank/DDBJ whole genome shotgun (WGS) entry which is preliminary data.</text>
</comment>
<evidence type="ECO:0008006" key="4">
    <source>
        <dbReference type="Google" id="ProtNLM"/>
    </source>
</evidence>
<keyword evidence="1" id="KW-0732">Signal</keyword>
<proteinExistence type="predicted"/>
<feature type="signal peptide" evidence="1">
    <location>
        <begin position="1"/>
        <end position="21"/>
    </location>
</feature>
<evidence type="ECO:0000256" key="1">
    <source>
        <dbReference type="SAM" id="SignalP"/>
    </source>
</evidence>
<reference evidence="2 3" key="1">
    <citation type="submission" date="2019-08" db="EMBL/GenBank/DDBJ databases">
        <title>In-depth cultivation of the pig gut microbiome towards novel bacterial diversity and tailored functional studies.</title>
        <authorList>
            <person name="Wylensek D."/>
            <person name="Hitch T.C.A."/>
            <person name="Clavel T."/>
        </authorList>
    </citation>
    <scope>NUCLEOTIDE SEQUENCE [LARGE SCALE GENOMIC DNA]</scope>
    <source>
        <strain evidence="2 3">Oil-RF-744-WCA-WT-10</strain>
    </source>
</reference>
<keyword evidence="3" id="KW-1185">Reference proteome</keyword>
<feature type="chain" id="PRO_5026658393" description="SGNH/GDSL hydrolase family protein" evidence="1">
    <location>
        <begin position="22"/>
        <end position="328"/>
    </location>
</feature>
<dbReference type="PROSITE" id="PS51257">
    <property type="entry name" value="PROKAR_LIPOPROTEIN"/>
    <property type="match status" value="1"/>
</dbReference>
<gene>
    <name evidence="2" type="ORF">FYJ29_01575</name>
</gene>
<dbReference type="SUPFAM" id="SSF52266">
    <property type="entry name" value="SGNH hydrolase"/>
    <property type="match status" value="1"/>
</dbReference>
<dbReference type="EMBL" id="VULT01000002">
    <property type="protein sequence ID" value="MSS16467.1"/>
    <property type="molecule type" value="Genomic_DNA"/>
</dbReference>